<evidence type="ECO:0000313" key="1">
    <source>
        <dbReference type="EMBL" id="JAD29738.1"/>
    </source>
</evidence>
<organism evidence="1">
    <name type="scientific">Arundo donax</name>
    <name type="common">Giant reed</name>
    <name type="synonym">Donax arundinaceus</name>
    <dbReference type="NCBI Taxonomy" id="35708"/>
    <lineage>
        <taxon>Eukaryota</taxon>
        <taxon>Viridiplantae</taxon>
        <taxon>Streptophyta</taxon>
        <taxon>Embryophyta</taxon>
        <taxon>Tracheophyta</taxon>
        <taxon>Spermatophyta</taxon>
        <taxon>Magnoliopsida</taxon>
        <taxon>Liliopsida</taxon>
        <taxon>Poales</taxon>
        <taxon>Poaceae</taxon>
        <taxon>PACMAD clade</taxon>
        <taxon>Arundinoideae</taxon>
        <taxon>Arundineae</taxon>
        <taxon>Arundo</taxon>
    </lineage>
</organism>
<name>A0A0A8YWF4_ARUDO</name>
<proteinExistence type="predicted"/>
<reference evidence="1" key="2">
    <citation type="journal article" date="2015" name="Data Brief">
        <title>Shoot transcriptome of the giant reed, Arundo donax.</title>
        <authorList>
            <person name="Barrero R.A."/>
            <person name="Guerrero F.D."/>
            <person name="Moolhuijzen P."/>
            <person name="Goolsby J.A."/>
            <person name="Tidwell J."/>
            <person name="Bellgard S.E."/>
            <person name="Bellgard M.I."/>
        </authorList>
    </citation>
    <scope>NUCLEOTIDE SEQUENCE</scope>
    <source>
        <tissue evidence="1">Shoot tissue taken approximately 20 cm above the soil surface</tissue>
    </source>
</reference>
<sequence length="43" mass="5080">MQEKNIRQQKYACSLKCSLAGKSFAFVSQMEYFRKGKRLKIYA</sequence>
<protein>
    <submittedName>
        <fullName evidence="1">Uncharacterized protein</fullName>
    </submittedName>
</protein>
<accession>A0A0A8YWF4</accession>
<dbReference type="AlphaFoldDB" id="A0A0A8YWF4"/>
<reference evidence="1" key="1">
    <citation type="submission" date="2014-09" db="EMBL/GenBank/DDBJ databases">
        <authorList>
            <person name="Magalhaes I.L.F."/>
            <person name="Oliveira U."/>
            <person name="Santos F.R."/>
            <person name="Vidigal T.H.D.A."/>
            <person name="Brescovit A.D."/>
            <person name="Santos A.J."/>
        </authorList>
    </citation>
    <scope>NUCLEOTIDE SEQUENCE</scope>
    <source>
        <tissue evidence="1">Shoot tissue taken approximately 20 cm above the soil surface</tissue>
    </source>
</reference>
<dbReference type="EMBL" id="GBRH01268157">
    <property type="protein sequence ID" value="JAD29738.1"/>
    <property type="molecule type" value="Transcribed_RNA"/>
</dbReference>